<keyword evidence="2" id="KW-1185">Reference proteome</keyword>
<reference evidence="1 2" key="1">
    <citation type="submission" date="2018-11" db="EMBL/GenBank/DDBJ databases">
        <authorList>
            <person name="Zhou Z."/>
            <person name="Wang G."/>
        </authorList>
    </citation>
    <scope>NUCLEOTIDE SEQUENCE [LARGE SCALE GENOMIC DNA]</scope>
    <source>
        <strain evidence="1 2">KCTC42998</strain>
    </source>
</reference>
<comment type="caution">
    <text evidence="1">The sequence shown here is derived from an EMBL/GenBank/DDBJ whole genome shotgun (WGS) entry which is preliminary data.</text>
</comment>
<dbReference type="EMBL" id="RQJP01000003">
    <property type="protein sequence ID" value="RRB13413.1"/>
    <property type="molecule type" value="Genomic_DNA"/>
</dbReference>
<gene>
    <name evidence="1" type="ORF">EHT87_14145</name>
</gene>
<evidence type="ECO:0000313" key="1">
    <source>
        <dbReference type="EMBL" id="RRB13413.1"/>
    </source>
</evidence>
<sequence>MKTLTIYQMLAAEQVTELDNYLQATVYGANCEVHDILPDGTVRVNISYEGRYLTSETELVTIESKLDWTVDQVAQAVQAEVDAITEGVAEPLEY</sequence>
<name>A0A3P1CJA4_9BACT</name>
<proteinExistence type="predicted"/>
<evidence type="ECO:0000313" key="2">
    <source>
        <dbReference type="Proteomes" id="UP000274271"/>
    </source>
</evidence>
<accession>A0A3P1CJA4</accession>
<organism evidence="1 2">
    <name type="scientific">Larkinella knui</name>
    <dbReference type="NCBI Taxonomy" id="2025310"/>
    <lineage>
        <taxon>Bacteria</taxon>
        <taxon>Pseudomonadati</taxon>
        <taxon>Bacteroidota</taxon>
        <taxon>Cytophagia</taxon>
        <taxon>Cytophagales</taxon>
        <taxon>Spirosomataceae</taxon>
        <taxon>Larkinella</taxon>
    </lineage>
</organism>
<protein>
    <submittedName>
        <fullName evidence="1">Uncharacterized protein</fullName>
    </submittedName>
</protein>
<dbReference type="RefSeq" id="WP_124907312.1">
    <property type="nucleotide sequence ID" value="NZ_RQJP01000003.1"/>
</dbReference>
<dbReference type="Proteomes" id="UP000274271">
    <property type="component" value="Unassembled WGS sequence"/>
</dbReference>
<dbReference type="AlphaFoldDB" id="A0A3P1CJA4"/>